<protein>
    <recommendedName>
        <fullName evidence="10">Ancillary SecYEG translocon subunit/Cell division coordinator CpoB TPR domain-containing protein</fullName>
    </recommendedName>
</protein>
<proteinExistence type="predicted"/>
<keyword evidence="7" id="KW-0143">Chaperone</keyword>
<evidence type="ECO:0000256" key="9">
    <source>
        <dbReference type="SAM" id="Phobius"/>
    </source>
</evidence>
<evidence type="ECO:0000256" key="8">
    <source>
        <dbReference type="SAM" id="MobiDB-lite"/>
    </source>
</evidence>
<dbReference type="EMBL" id="FLUO01000003">
    <property type="protein sequence ID" value="SBW12461.1"/>
    <property type="molecule type" value="Genomic_DNA"/>
</dbReference>
<evidence type="ECO:0000256" key="3">
    <source>
        <dbReference type="ARBA" id="ARBA00022475"/>
    </source>
</evidence>
<dbReference type="AlphaFoldDB" id="A0A212KLB8"/>
<evidence type="ECO:0000256" key="5">
    <source>
        <dbReference type="ARBA" id="ARBA00022989"/>
    </source>
</evidence>
<keyword evidence="6 9" id="KW-0472">Membrane</keyword>
<keyword evidence="4 9" id="KW-0812">Transmembrane</keyword>
<dbReference type="InterPro" id="IPR026039">
    <property type="entry name" value="YfgM"/>
</dbReference>
<evidence type="ECO:0000256" key="6">
    <source>
        <dbReference type="ARBA" id="ARBA00023136"/>
    </source>
</evidence>
<evidence type="ECO:0000313" key="11">
    <source>
        <dbReference type="EMBL" id="SBW12461.1"/>
    </source>
</evidence>
<keyword evidence="3" id="KW-1003">Cell membrane</keyword>
<evidence type="ECO:0000256" key="1">
    <source>
        <dbReference type="ARBA" id="ARBA00004167"/>
    </source>
</evidence>
<dbReference type="InterPro" id="IPR018704">
    <property type="entry name" value="SecYEG/CpoB_TPR"/>
</dbReference>
<feature type="domain" description="Ancillary SecYEG translocon subunit/Cell division coordinator CpoB TPR" evidence="10">
    <location>
        <begin position="44"/>
        <end position="219"/>
    </location>
</feature>
<dbReference type="GO" id="GO:0005886">
    <property type="term" value="C:plasma membrane"/>
    <property type="evidence" value="ECO:0007669"/>
    <property type="project" value="UniProtKB-SubCell"/>
</dbReference>
<dbReference type="PANTHER" id="PTHR38035">
    <property type="entry name" value="UPF0070 PROTEIN YFGM"/>
    <property type="match status" value="1"/>
</dbReference>
<accession>A0A212KLB8</accession>
<sequence length="242" mass="26346">MSSTPDTYKTAEEKRKREREAAEQNSLFREVEDDLRHDKLVGVWKRYGAAAIAGAVLIVAVVAGYQIHKSMRESERVEQAAVMDKAEAALRGRDAETAAKLLGELETTGNDGYRTLARLRHASLLIAQNKVPEARELLAQVASDSEALPAYRDLAVVQDALAGLDTDDPKAIEEKLAPLAVAGHPWRHTALEISALAMAKQGDPARAVKALDGILDDPDTTPERRAMVQSLRTVFARDAASK</sequence>
<dbReference type="Pfam" id="PF09976">
    <property type="entry name" value="TPR_21"/>
    <property type="match status" value="1"/>
</dbReference>
<keyword evidence="5 9" id="KW-1133">Transmembrane helix</keyword>
<evidence type="ECO:0000256" key="4">
    <source>
        <dbReference type="ARBA" id="ARBA00022692"/>
    </source>
</evidence>
<name>A0A212KLB8_9PROT</name>
<dbReference type="GO" id="GO:0044877">
    <property type="term" value="F:protein-containing complex binding"/>
    <property type="evidence" value="ECO:0007669"/>
    <property type="project" value="InterPro"/>
</dbReference>
<evidence type="ECO:0000259" key="10">
    <source>
        <dbReference type="Pfam" id="PF09976"/>
    </source>
</evidence>
<feature type="compositionally biased region" description="Basic and acidic residues" evidence="8">
    <location>
        <begin position="9"/>
        <end position="21"/>
    </location>
</feature>
<gene>
    <name evidence="11" type="ORF">KL86APRO_30011</name>
</gene>
<feature type="transmembrane region" description="Helical" evidence="9">
    <location>
        <begin position="47"/>
        <end position="67"/>
    </location>
</feature>
<comment type="subcellular location">
    <subcellularLocation>
        <location evidence="2">Cell membrane</location>
    </subcellularLocation>
    <subcellularLocation>
        <location evidence="1">Membrane</location>
        <topology evidence="1">Single-pass membrane protein</topology>
    </subcellularLocation>
</comment>
<feature type="region of interest" description="Disordered" evidence="8">
    <location>
        <begin position="1"/>
        <end position="21"/>
    </location>
</feature>
<dbReference type="PANTHER" id="PTHR38035:SF1">
    <property type="entry name" value="ANCILLARY SECYEG TRANSLOCON SUBUNIT"/>
    <property type="match status" value="1"/>
</dbReference>
<organism evidence="11">
    <name type="scientific">uncultured Alphaproteobacteria bacterium</name>
    <dbReference type="NCBI Taxonomy" id="91750"/>
    <lineage>
        <taxon>Bacteria</taxon>
        <taxon>Pseudomonadati</taxon>
        <taxon>Pseudomonadota</taxon>
        <taxon>Alphaproteobacteria</taxon>
        <taxon>environmental samples</taxon>
    </lineage>
</organism>
<evidence type="ECO:0000256" key="2">
    <source>
        <dbReference type="ARBA" id="ARBA00004236"/>
    </source>
</evidence>
<reference evidence="11" key="1">
    <citation type="submission" date="2016-04" db="EMBL/GenBank/DDBJ databases">
        <authorList>
            <person name="Evans L.H."/>
            <person name="Alamgir A."/>
            <person name="Owens N."/>
            <person name="Weber N.D."/>
            <person name="Virtaneva K."/>
            <person name="Barbian K."/>
            <person name="Babar A."/>
            <person name="Rosenke K."/>
        </authorList>
    </citation>
    <scope>NUCLEOTIDE SEQUENCE</scope>
    <source>
        <strain evidence="11">86</strain>
    </source>
</reference>
<evidence type="ECO:0000256" key="7">
    <source>
        <dbReference type="ARBA" id="ARBA00023186"/>
    </source>
</evidence>